<dbReference type="SUPFAM" id="SSF55811">
    <property type="entry name" value="Nudix"/>
    <property type="match status" value="1"/>
</dbReference>
<name>A0A0S7BIG8_9CHLR</name>
<dbReference type="PANTHER" id="PTHR21340">
    <property type="entry name" value="DIADENOSINE 5,5-P1,P4-TETRAPHOSPHATE PYROPHOSPHOHYDROLASE MUTT"/>
    <property type="match status" value="1"/>
</dbReference>
<proteinExistence type="predicted"/>
<dbReference type="PROSITE" id="PS51462">
    <property type="entry name" value="NUDIX"/>
    <property type="match status" value="1"/>
</dbReference>
<evidence type="ECO:0000313" key="4">
    <source>
        <dbReference type="Proteomes" id="UP000055060"/>
    </source>
</evidence>
<feature type="domain" description="Nudix hydrolase" evidence="2">
    <location>
        <begin position="3"/>
        <end position="143"/>
    </location>
</feature>
<dbReference type="GO" id="GO:0006167">
    <property type="term" value="P:AMP biosynthetic process"/>
    <property type="evidence" value="ECO:0007669"/>
    <property type="project" value="TreeGrafter"/>
</dbReference>
<evidence type="ECO:0000256" key="1">
    <source>
        <dbReference type="ARBA" id="ARBA00022801"/>
    </source>
</evidence>
<dbReference type="AlphaFoldDB" id="A0A0S7BIG8"/>
<dbReference type="InterPro" id="IPR000086">
    <property type="entry name" value="NUDIX_hydrolase_dom"/>
</dbReference>
<organism evidence="3">
    <name type="scientific">Longilinea arvoryzae</name>
    <dbReference type="NCBI Taxonomy" id="360412"/>
    <lineage>
        <taxon>Bacteria</taxon>
        <taxon>Bacillati</taxon>
        <taxon>Chloroflexota</taxon>
        <taxon>Anaerolineae</taxon>
        <taxon>Anaerolineales</taxon>
        <taxon>Anaerolineaceae</taxon>
        <taxon>Longilinea</taxon>
    </lineage>
</organism>
<dbReference type="InterPro" id="IPR020084">
    <property type="entry name" value="NUDIX_hydrolase_CS"/>
</dbReference>
<dbReference type="Pfam" id="PF00293">
    <property type="entry name" value="NUDIX"/>
    <property type="match status" value="1"/>
</dbReference>
<dbReference type="STRING" id="360412.LARV_03340"/>
<reference evidence="3" key="1">
    <citation type="submission" date="2015-07" db="EMBL/GenBank/DDBJ databases">
        <title>Draft Genome Sequences of Anaerolinea thermolimosa IMO-1, Bellilinea caldifistulae GOMI-1, Leptolinea tardivitalis YMTK-2, Levilinea saccharolytica KIBI-1,Longilinea arvoryzae KOME-1, Previously Described as Members of the Anaerolineaceae (Chloroflexi).</title>
        <authorList>
            <person name="Sekiguchi Y."/>
            <person name="Ohashi A."/>
            <person name="Matsuura N."/>
            <person name="Tourlousse M.D."/>
        </authorList>
    </citation>
    <scope>NUCLEOTIDE SEQUENCE [LARGE SCALE GENOMIC DNA]</scope>
    <source>
        <strain evidence="3">KOME-1</strain>
    </source>
</reference>
<dbReference type="PROSITE" id="PS00893">
    <property type="entry name" value="NUDIX_BOX"/>
    <property type="match status" value="1"/>
</dbReference>
<evidence type="ECO:0000259" key="2">
    <source>
        <dbReference type="PROSITE" id="PS51462"/>
    </source>
</evidence>
<keyword evidence="1" id="KW-0378">Hydrolase</keyword>
<dbReference type="CDD" id="cd04664">
    <property type="entry name" value="NUDIX_DHNTPase_like"/>
    <property type="match status" value="1"/>
</dbReference>
<dbReference type="InterPro" id="IPR015797">
    <property type="entry name" value="NUDIX_hydrolase-like_dom_sf"/>
</dbReference>
<gene>
    <name evidence="3" type="ORF">LARV_03340</name>
</gene>
<dbReference type="Gene3D" id="3.90.79.10">
    <property type="entry name" value="Nucleoside Triphosphate Pyrophosphohydrolase"/>
    <property type="match status" value="1"/>
</dbReference>
<protein>
    <submittedName>
        <fullName evidence="3">NTP pyrophosphohydrolass including oxidative damage repair enzymes</fullName>
    </submittedName>
</protein>
<sequence>MSRARMQVLIIPFTQEGDAAKYCILRRSDMLIWQFIAGGGEAGETPLEAAKRETWEETGIKENTFFYPLESTCSIPTENFSTKSRKEWGVDCLVIPEYSFAARVKTTDIVLSAEHSEYRWVDYIPAIQLLKFDSNKTALWELDQKIKQKRI</sequence>
<dbReference type="OrthoDB" id="9787476at2"/>
<dbReference type="EMBL" id="DF967972">
    <property type="protein sequence ID" value="GAP15549.1"/>
    <property type="molecule type" value="Genomic_DNA"/>
</dbReference>
<dbReference type="GO" id="GO:0004081">
    <property type="term" value="F:bis(5'-nucleosyl)-tetraphosphatase (asymmetrical) activity"/>
    <property type="evidence" value="ECO:0007669"/>
    <property type="project" value="TreeGrafter"/>
</dbReference>
<keyword evidence="4" id="KW-1185">Reference proteome</keyword>
<dbReference type="Proteomes" id="UP000055060">
    <property type="component" value="Unassembled WGS sequence"/>
</dbReference>
<accession>A0A0S7BIG8</accession>
<dbReference type="GO" id="GO:0006754">
    <property type="term" value="P:ATP biosynthetic process"/>
    <property type="evidence" value="ECO:0007669"/>
    <property type="project" value="TreeGrafter"/>
</dbReference>
<dbReference type="PANTHER" id="PTHR21340:SF0">
    <property type="entry name" value="BIS(5'-NUCLEOSYL)-TETRAPHOSPHATASE [ASYMMETRICAL]"/>
    <property type="match status" value="1"/>
</dbReference>
<dbReference type="InterPro" id="IPR051325">
    <property type="entry name" value="Nudix_hydrolase_domain"/>
</dbReference>
<evidence type="ECO:0000313" key="3">
    <source>
        <dbReference type="EMBL" id="GAP15549.1"/>
    </source>
</evidence>